<dbReference type="Proteomes" id="UP000599109">
    <property type="component" value="Unassembled WGS sequence"/>
</dbReference>
<evidence type="ECO:0000313" key="2">
    <source>
        <dbReference type="EMBL" id="MBL0394283.1"/>
    </source>
</evidence>
<dbReference type="AlphaFoldDB" id="A0A936Z3C9"/>
<dbReference type="InterPro" id="IPR051396">
    <property type="entry name" value="Bact_Antivir_Def_Nuclease"/>
</dbReference>
<feature type="domain" description="Endonuclease GajA/Old nuclease/RecF-like AAA" evidence="1">
    <location>
        <begin position="330"/>
        <end position="404"/>
    </location>
</feature>
<comment type="caution">
    <text evidence="2">The sequence shown here is derived from an EMBL/GenBank/DDBJ whole genome shotgun (WGS) entry which is preliminary data.</text>
</comment>
<name>A0A936Z3C9_9BURK</name>
<dbReference type="RefSeq" id="WP_201676939.1">
    <property type="nucleotide sequence ID" value="NZ_JAEQNE010000007.1"/>
</dbReference>
<organism evidence="2 3">
    <name type="scientific">Ramlibacter monticola</name>
    <dbReference type="NCBI Taxonomy" id="1926872"/>
    <lineage>
        <taxon>Bacteria</taxon>
        <taxon>Pseudomonadati</taxon>
        <taxon>Pseudomonadota</taxon>
        <taxon>Betaproteobacteria</taxon>
        <taxon>Burkholderiales</taxon>
        <taxon>Comamonadaceae</taxon>
        <taxon>Ramlibacter</taxon>
    </lineage>
</organism>
<protein>
    <submittedName>
        <fullName evidence="2">AAA family ATPase</fullName>
    </submittedName>
</protein>
<evidence type="ECO:0000313" key="3">
    <source>
        <dbReference type="Proteomes" id="UP000599109"/>
    </source>
</evidence>
<evidence type="ECO:0000259" key="1">
    <source>
        <dbReference type="Pfam" id="PF13175"/>
    </source>
</evidence>
<keyword evidence="3" id="KW-1185">Reference proteome</keyword>
<accession>A0A936Z3C9</accession>
<sequence length="477" mass="54457">MERHWRRRPNGELAEAVEIAVEYRTGQNTSEEFMLVHQLWRNRIDLYEYDDWQTENSVVRKSWVLRRDSSSRGPLEWLSIDFELSVDGALLLRWLNSENQRLELGVQHCLLSHVRREYEFANDGANAKDPIVEGDSTLSIDNVIFFNSGGVGFEFEVGRVDPEWLRWVEMNEEGSGFREAFPGFAQIFSQISYVVGHICKFSAASMPNCEVIPASRQVPTVDDLTYFEGDAHPPVRDRFARGDPRYRDLALAYVDAERFPNRHHVRTGRELADRVNRALSEHLFVERGYRIDAELHFVVRVEEREWSEEGLFLRLEPSATPHQIVRLNLKDAHGISHSFADVGSGIGYVLPVLTAVYNLKEGACFVQQPELHLHPALQASMADALIEAASAGKQVLIETHSEHLLLRALRRVRQTHAGVPLADALRLTPDLLAVLYLNPSADGSTEVRNLRVTLEGDFLDSWPRGFFTERDAELFDE</sequence>
<dbReference type="InterPro" id="IPR041685">
    <property type="entry name" value="AAA_GajA/Old/RecF-like"/>
</dbReference>
<dbReference type="EMBL" id="JAEQNE010000007">
    <property type="protein sequence ID" value="MBL0394283.1"/>
    <property type="molecule type" value="Genomic_DNA"/>
</dbReference>
<dbReference type="PANTHER" id="PTHR43581">
    <property type="entry name" value="ATP/GTP PHOSPHATASE"/>
    <property type="match status" value="1"/>
</dbReference>
<gene>
    <name evidence="2" type="ORF">JJ685_24300</name>
</gene>
<dbReference type="PANTHER" id="PTHR43581:SF2">
    <property type="entry name" value="EXCINUCLEASE ATPASE SUBUNIT"/>
    <property type="match status" value="1"/>
</dbReference>
<dbReference type="Pfam" id="PF13175">
    <property type="entry name" value="AAA_15"/>
    <property type="match status" value="1"/>
</dbReference>
<proteinExistence type="predicted"/>
<reference evidence="2 3" key="1">
    <citation type="journal article" date="2017" name="Int. J. Syst. Evol. Microbiol.">
        <title>Ramlibacter monticola sp. nov., isolated from forest soil.</title>
        <authorList>
            <person name="Chaudhary D.K."/>
            <person name="Kim J."/>
        </authorList>
    </citation>
    <scope>NUCLEOTIDE SEQUENCE [LARGE SCALE GENOMIC DNA]</scope>
    <source>
        <strain evidence="2 3">KACC 19175</strain>
    </source>
</reference>